<keyword evidence="3" id="KW-0813">Transport</keyword>
<dbReference type="EMBL" id="CP007035">
    <property type="protein sequence ID" value="AHF16438.1"/>
    <property type="molecule type" value="Genomic_DNA"/>
</dbReference>
<protein>
    <recommendedName>
        <fullName evidence="2">Photosynthetic reaction center cytochrome c subunit</fullName>
    </recommendedName>
</protein>
<evidence type="ECO:0000313" key="9">
    <source>
        <dbReference type="EMBL" id="AHF16438.1"/>
    </source>
</evidence>
<dbReference type="OrthoDB" id="951235at2"/>
<dbReference type="GO" id="GO:0009055">
    <property type="term" value="F:electron transfer activity"/>
    <property type="evidence" value="ECO:0007669"/>
    <property type="project" value="InterPro"/>
</dbReference>
<proteinExistence type="predicted"/>
<keyword evidence="10" id="KW-1185">Reference proteome</keyword>
<evidence type="ECO:0000256" key="8">
    <source>
        <dbReference type="ARBA" id="ARBA00023004"/>
    </source>
</evidence>
<dbReference type="eggNOG" id="ENOG5032SBF">
    <property type="taxonomic scope" value="Bacteria"/>
</dbReference>
<evidence type="ECO:0000256" key="4">
    <source>
        <dbReference type="ARBA" id="ARBA00022531"/>
    </source>
</evidence>
<dbReference type="STRING" id="929713.NIASO_17220"/>
<reference evidence="9 10" key="1">
    <citation type="submission" date="2013-12" db="EMBL/GenBank/DDBJ databases">
        <authorList>
            <consortium name="DOE Joint Genome Institute"/>
            <person name="Eisen J."/>
            <person name="Huntemann M."/>
            <person name="Han J."/>
            <person name="Chen A."/>
            <person name="Kyrpides N."/>
            <person name="Mavromatis K."/>
            <person name="Markowitz V."/>
            <person name="Palaniappan K."/>
            <person name="Ivanova N."/>
            <person name="Schaumberg A."/>
            <person name="Pati A."/>
            <person name="Liolios K."/>
            <person name="Nordberg H.P."/>
            <person name="Cantor M.N."/>
            <person name="Hua S.X."/>
            <person name="Woyke T."/>
        </authorList>
    </citation>
    <scope>NUCLEOTIDE SEQUENCE [LARGE SCALE GENOMIC DNA]</scope>
    <source>
        <strain evidence="10">DSM 19437</strain>
    </source>
</reference>
<dbReference type="InterPro" id="IPR003158">
    <property type="entry name" value="Photosyn_RC_cyt_c-su"/>
</dbReference>
<keyword evidence="7" id="KW-0249">Electron transport</keyword>
<dbReference type="NCBIfam" id="NF033196">
    <property type="entry name" value="c_type_nonphoto"/>
    <property type="match status" value="1"/>
</dbReference>
<comment type="function">
    <text evidence="1">The reaction center of purple bacteria contains a tightly bound cytochrome molecule which re-reduces the photo oxidized primary electron donor.</text>
</comment>
<dbReference type="GO" id="GO:0020037">
    <property type="term" value="F:heme binding"/>
    <property type="evidence" value="ECO:0007669"/>
    <property type="project" value="InterPro"/>
</dbReference>
<keyword evidence="8" id="KW-0408">Iron</keyword>
<keyword evidence="6" id="KW-0479">Metal-binding</keyword>
<dbReference type="HOGENOM" id="CLU_138485_0_0_10"/>
<dbReference type="InterPro" id="IPR023119">
    <property type="entry name" value="Multihaem_cyt_PRC_cyt_su-like"/>
</dbReference>
<dbReference type="Proteomes" id="UP000003586">
    <property type="component" value="Chromosome"/>
</dbReference>
<dbReference type="SUPFAM" id="SSF48695">
    <property type="entry name" value="Multiheme cytochromes"/>
    <property type="match status" value="1"/>
</dbReference>
<evidence type="ECO:0000313" key="10">
    <source>
        <dbReference type="Proteomes" id="UP000003586"/>
    </source>
</evidence>
<keyword evidence="4" id="KW-0602">Photosynthesis</keyword>
<sequence>MPHKKIMVALLALFGVFSVGISYSFYTPPHNLKVLPQDITHEKLDSIMHGFNTSLGVKCDFCHAKNKNGDRLDFASDENPAKDVARKMLRMTIDINKNYFLTDSTIHPAYLNTVTCNTCHKGDAYPAK</sequence>
<accession>W0F3Q9</accession>
<dbReference type="Gene3D" id="1.10.468.10">
    <property type="entry name" value="Photosynthetic Reaction Center, subunit C, domain 2"/>
    <property type="match status" value="1"/>
</dbReference>
<dbReference type="AlphaFoldDB" id="W0F3Q9"/>
<name>W0F3Q9_9BACT</name>
<evidence type="ECO:0000256" key="1">
    <source>
        <dbReference type="ARBA" id="ARBA00003196"/>
    </source>
</evidence>
<dbReference type="GO" id="GO:0019684">
    <property type="term" value="P:photosynthesis, light reaction"/>
    <property type="evidence" value="ECO:0007669"/>
    <property type="project" value="InterPro"/>
</dbReference>
<dbReference type="Pfam" id="PF02276">
    <property type="entry name" value="CytoC_RC"/>
    <property type="match status" value="1"/>
</dbReference>
<evidence type="ECO:0000256" key="5">
    <source>
        <dbReference type="ARBA" id="ARBA00022617"/>
    </source>
</evidence>
<organism evidence="9 10">
    <name type="scientific">Niabella soli DSM 19437</name>
    <dbReference type="NCBI Taxonomy" id="929713"/>
    <lineage>
        <taxon>Bacteria</taxon>
        <taxon>Pseudomonadati</taxon>
        <taxon>Bacteroidota</taxon>
        <taxon>Chitinophagia</taxon>
        <taxon>Chitinophagales</taxon>
        <taxon>Chitinophagaceae</taxon>
        <taxon>Niabella</taxon>
    </lineage>
</organism>
<dbReference type="GO" id="GO:0005506">
    <property type="term" value="F:iron ion binding"/>
    <property type="evidence" value="ECO:0007669"/>
    <property type="project" value="InterPro"/>
</dbReference>
<dbReference type="GO" id="GO:0030077">
    <property type="term" value="C:plasma membrane light-harvesting complex"/>
    <property type="evidence" value="ECO:0007669"/>
    <property type="project" value="InterPro"/>
</dbReference>
<evidence type="ECO:0000256" key="7">
    <source>
        <dbReference type="ARBA" id="ARBA00022982"/>
    </source>
</evidence>
<keyword evidence="5" id="KW-0349">Heme</keyword>
<evidence type="ECO:0000256" key="2">
    <source>
        <dbReference type="ARBA" id="ARBA00015978"/>
    </source>
</evidence>
<dbReference type="RefSeq" id="WP_008587556.1">
    <property type="nucleotide sequence ID" value="NZ_CP007035.1"/>
</dbReference>
<gene>
    <name evidence="9" type="ORF">NIASO_17220</name>
</gene>
<dbReference type="KEGG" id="nso:NIASO_17220"/>
<evidence type="ECO:0000256" key="6">
    <source>
        <dbReference type="ARBA" id="ARBA00022723"/>
    </source>
</evidence>
<dbReference type="InterPro" id="IPR036280">
    <property type="entry name" value="Multihaem_cyt_sf"/>
</dbReference>
<evidence type="ECO:0000256" key="3">
    <source>
        <dbReference type="ARBA" id="ARBA00022448"/>
    </source>
</evidence>